<evidence type="ECO:0000256" key="6">
    <source>
        <dbReference type="ARBA" id="ARBA00023004"/>
    </source>
</evidence>
<dbReference type="Gene3D" id="1.25.10.10">
    <property type="entry name" value="Leucine-rich Repeat Variant"/>
    <property type="match status" value="2"/>
</dbReference>
<keyword evidence="5 10" id="KW-0560">Oxidoreductase</keyword>
<sequence length="1478" mass="162737">MHGLTPEQIDDFGLNLGNTSLPLKARFRALFALRNVGDDRSVEWIGKCLNDESALLKHELAYCLGQMQNKSAIPVLVKTLEDVNQEPMVRHEAGEALGAIGDISVLDVLKKYSSDPLPEVAETCVLAVARIEYVNGCEDGTKSPYDSVDPTPSHESKNVEELREVLTDEKKSLWDRYRAMFTLRNINTDESITALASGLYCEDSALFRHEIAYVLGQVQSPVATKQLKDRLLLSSENCMVRHECAEALGAIATEECVKILEEYSTDNERVVRESCEVALDMADYEQSGEFHNYVQELCQSTDMRSRVIRLVRSLPSTVRDYSSCQSSFPTFKKEDVGKLYEISKEHFQQLNLSKNLPSTMRKQCETLSECVSLVREPLVEVISWMDSSSVDHPSVRLCLWGPFGTGKTITLNQTTNSGIEKGWAIVHHRSGLFIISINKRERESSLLYAAMDLTRQVQEVEMSTFVSGRINDPVNAAIILNEFKTSNSHLWSKLGELKTHRSYEWTKKEKTDQGKSLTEIVEMGLSAPFLSSDCVGGLFRELRLHASEGNIKLLVAIDDANSLWGKTLVKRADRTYANASDLTLVQHYRRLLNDDWSNGTVVLVADKKEISDARDKITVPRHTPMECFGVDGLMDIEPFVPIETGLYSDDEIKSLHEYYVQKNWLSSNKAQSEAGLLEMKHVSAFNPYYFERICAFSYSIDCLSFSMDPSPPVRVSSIHQIGGPKVTFHGAKAKIWRSSLAAFASTFLMGSILLSLLLVGIYSLKDRGVVEELFDYLDKTVAISKINYNHALGLFRLNTTEMTALSQHKSYRTLLSCFLFSDLSSLIFVVFILLIFFTTDLQSGKMRIVYWVLIALGSLYFIISTHLLVFLLLPYSSTLSNSSHSLLDRSIPHNPGGLQQMENRFGCTFDLNLYAAFQRRANPKNTCDDYIDDSFVPDVLLFFLLFIRLIPFVIFILLIIKRTPLSEALAQFMENRKSTKSLPPKRLYIKKQHYRNNTLDYTKSPGASVLKDTYNNAAYLATSGLNTSRSSELSRIEDIDLFKGATHYHSGSIMSDCVNTGGCITTCQCNCMNSCTPSNGLTMCQPACTQSCLSACTFSPSTLPPPSPPPPPLSPSTSLTILLPPTSGVCLPYCESYCNTGCTATGSLPPSQCTPSCANGCFTACNMNGTAPSPGPISLTVRFTDTSVYTTPSSVPLQRDQPITSTICITTCQNSCSLACPPSLSTVECRMSCAETCPYLCQVATIPPTTSTTTSTTTTTTTPAPTTTTQSRSQCLYTCSTGCMNSCTLIPFNLCINSCAPTCNNVCIMAIPIPVTSTTTTTTTAAPTTTTPIPTCVLQCTNMCLLACSTTFVPSCGNSCQPQCIRACQLIPIYQLVTTSSSGSSNTPLPTPVLSACPSICQPLCLPSCGTFNDGTIVTPSPPQTGITLATPQCLRSCESACLAQCRRVRTCMGPCQTNCYQSICPNSIVTINASRKR</sequence>
<feature type="binding site" evidence="10">
    <location>
        <position position="91"/>
    </location>
    <ligand>
        <name>Fe cation</name>
        <dbReference type="ChEBI" id="CHEBI:24875"/>
        <label>1</label>
    </ligand>
</feature>
<dbReference type="SMART" id="SM00567">
    <property type="entry name" value="EZ_HEAT"/>
    <property type="match status" value="6"/>
</dbReference>
<evidence type="ECO:0000256" key="10">
    <source>
        <dbReference type="HAMAP-Rule" id="MF_03101"/>
    </source>
</evidence>
<feature type="binding site" evidence="10">
    <location>
        <position position="58"/>
    </location>
    <ligand>
        <name>Fe cation</name>
        <dbReference type="ChEBI" id="CHEBI:24875"/>
        <label>1</label>
    </ligand>
</feature>
<dbReference type="GO" id="GO:0005761">
    <property type="term" value="C:mitochondrial ribosome"/>
    <property type="evidence" value="ECO:0007669"/>
    <property type="project" value="InterPro"/>
</dbReference>
<dbReference type="InterPro" id="IPR027517">
    <property type="entry name" value="Deoxyhypusine_hydroxylase"/>
</dbReference>
<reference evidence="12" key="1">
    <citation type="journal article" date="2008" name="Nat. Genet.">
        <title>The Pristionchus pacificus genome provides a unique perspective on nematode lifestyle and parasitism.</title>
        <authorList>
            <person name="Dieterich C."/>
            <person name="Clifton S.W."/>
            <person name="Schuster L.N."/>
            <person name="Chinwalla A."/>
            <person name="Delehaunty K."/>
            <person name="Dinkelacker I."/>
            <person name="Fulton L."/>
            <person name="Fulton R."/>
            <person name="Godfrey J."/>
            <person name="Minx P."/>
            <person name="Mitreva M."/>
            <person name="Roeseler W."/>
            <person name="Tian H."/>
            <person name="Witte H."/>
            <person name="Yang S.P."/>
            <person name="Wilson R.K."/>
            <person name="Sommer R.J."/>
        </authorList>
    </citation>
    <scope>NUCLEOTIDE SEQUENCE [LARGE SCALE GENOMIC DNA]</scope>
    <source>
        <strain evidence="12">PS312</strain>
    </source>
</reference>
<evidence type="ECO:0000313" key="12">
    <source>
        <dbReference type="Proteomes" id="UP000005239"/>
    </source>
</evidence>
<evidence type="ECO:0000256" key="9">
    <source>
        <dbReference type="ARBA" id="ARBA00045876"/>
    </source>
</evidence>
<dbReference type="EnsemblMetazoa" id="PPA25247.1">
    <property type="protein sequence ID" value="PPA25247.1"/>
    <property type="gene ID" value="WBGene00114801"/>
</dbReference>
<dbReference type="InterPro" id="IPR021133">
    <property type="entry name" value="HEAT_type_2"/>
</dbReference>
<evidence type="ECO:0000256" key="2">
    <source>
        <dbReference type="ARBA" id="ARBA00005041"/>
    </source>
</evidence>
<feature type="binding site" evidence="10">
    <location>
        <position position="242"/>
    </location>
    <ligand>
        <name>Fe cation</name>
        <dbReference type="ChEBI" id="CHEBI:24875"/>
        <label>2</label>
    </ligand>
</feature>
<dbReference type="GO" id="GO:0015935">
    <property type="term" value="C:small ribosomal subunit"/>
    <property type="evidence" value="ECO:0007669"/>
    <property type="project" value="InterPro"/>
</dbReference>
<keyword evidence="7 10" id="KW-0503">Monooxygenase</keyword>
<accession>A0A8R1UI13</accession>
<evidence type="ECO:0000256" key="5">
    <source>
        <dbReference type="ARBA" id="ARBA00023002"/>
    </source>
</evidence>
<feature type="binding site" evidence="10">
    <location>
        <position position="59"/>
    </location>
    <ligand>
        <name>Fe cation</name>
        <dbReference type="ChEBI" id="CHEBI:24875"/>
        <label>1</label>
    </ligand>
</feature>
<comment type="similarity">
    <text evidence="10">Belongs to the deoxyhypusine hydroxylase family.</text>
</comment>
<keyword evidence="8 10" id="KW-0386">Hypusine biosynthesis</keyword>
<dbReference type="PRINTS" id="PR01716">
    <property type="entry name" value="DEATHASSOCP3"/>
</dbReference>
<dbReference type="Proteomes" id="UP000005239">
    <property type="component" value="Unassembled WGS sequence"/>
</dbReference>
<evidence type="ECO:0000256" key="3">
    <source>
        <dbReference type="ARBA" id="ARBA00022723"/>
    </source>
</evidence>
<feature type="binding site" evidence="10">
    <location>
        <position position="210"/>
    </location>
    <ligand>
        <name>Fe cation</name>
        <dbReference type="ChEBI" id="CHEBI:24875"/>
        <label>2</label>
    </ligand>
</feature>
<dbReference type="EC" id="1.14.99.29" evidence="10"/>
<feature type="binding site" evidence="10">
    <location>
        <position position="209"/>
    </location>
    <ligand>
        <name>Fe cation</name>
        <dbReference type="ChEBI" id="CHEBI:24875"/>
        <label>2</label>
    </ligand>
</feature>
<dbReference type="PANTHER" id="PTHR12697">
    <property type="entry name" value="PBS LYASE HEAT-LIKE PROTEIN"/>
    <property type="match status" value="1"/>
</dbReference>
<dbReference type="FunFam" id="1.25.10.10:FF:000099">
    <property type="entry name" value="Deoxyhypusine hydroxylase"/>
    <property type="match status" value="1"/>
</dbReference>
<name>A0A2A6CIL2_PRIPA</name>
<dbReference type="PROSITE" id="PS50077">
    <property type="entry name" value="HEAT_REPEAT"/>
    <property type="match status" value="1"/>
</dbReference>
<dbReference type="SUPFAM" id="SSF52540">
    <property type="entry name" value="P-loop containing nucleoside triphosphate hydrolases"/>
    <property type="match status" value="1"/>
</dbReference>
<dbReference type="PANTHER" id="PTHR12697:SF5">
    <property type="entry name" value="DEOXYHYPUSINE HYDROXYLASE"/>
    <property type="match status" value="1"/>
</dbReference>
<keyword evidence="12" id="KW-1185">Reference proteome</keyword>
<comment type="catalytic activity">
    <reaction evidence="1 10">
        <text>[eIF5A protein]-deoxyhypusine + AH2 + O2 = [eIF5A protein]-hypusine + A + H2O</text>
        <dbReference type="Rhea" id="RHEA:14101"/>
        <dbReference type="Rhea" id="RHEA-COMP:10144"/>
        <dbReference type="Rhea" id="RHEA-COMP:12592"/>
        <dbReference type="ChEBI" id="CHEBI:13193"/>
        <dbReference type="ChEBI" id="CHEBI:15377"/>
        <dbReference type="ChEBI" id="CHEBI:15379"/>
        <dbReference type="ChEBI" id="CHEBI:17499"/>
        <dbReference type="ChEBI" id="CHEBI:82657"/>
        <dbReference type="ChEBI" id="CHEBI:91175"/>
        <dbReference type="EC" id="1.14.99.29"/>
    </reaction>
</comment>
<dbReference type="GO" id="GO:0046872">
    <property type="term" value="F:metal ion binding"/>
    <property type="evidence" value="ECO:0007669"/>
    <property type="project" value="UniProtKB-KW"/>
</dbReference>
<protein>
    <recommendedName>
        <fullName evidence="10">Deoxyhypusine hydroxylase</fullName>
        <shortName evidence="10">DOHH</shortName>
        <ecNumber evidence="10">1.14.99.29</ecNumber>
    </recommendedName>
    <alternativeName>
        <fullName evidence="10">Deoxyhypusine dioxygenase</fullName>
    </alternativeName>
    <alternativeName>
        <fullName evidence="10">Deoxyhypusine monooxygenase</fullName>
    </alternativeName>
</protein>
<dbReference type="InterPro" id="IPR027417">
    <property type="entry name" value="P-loop_NTPase"/>
</dbReference>
<evidence type="ECO:0000256" key="1">
    <source>
        <dbReference type="ARBA" id="ARBA00000068"/>
    </source>
</evidence>
<reference evidence="11" key="2">
    <citation type="submission" date="2022-06" db="UniProtKB">
        <authorList>
            <consortium name="EnsemblMetazoa"/>
        </authorList>
    </citation>
    <scope>IDENTIFICATION</scope>
    <source>
        <strain evidence="11">PS312</strain>
    </source>
</reference>
<dbReference type="InterPro" id="IPR016024">
    <property type="entry name" value="ARM-type_fold"/>
</dbReference>
<dbReference type="Pfam" id="PF10236">
    <property type="entry name" value="DAP3"/>
    <property type="match status" value="2"/>
</dbReference>
<comment type="function">
    <text evidence="10">Catalyzes the hydroxylation of the N(6)-(4-aminobutyl)-L-lysine intermediate to form hypusine, an essential post-translational modification only found in mature eIF-5A factor.</text>
</comment>
<proteinExistence type="inferred from homology"/>
<gene>
    <name evidence="11" type="primary">WBGene00114801</name>
</gene>
<dbReference type="InterPro" id="IPR019368">
    <property type="entry name" value="Ribosomal_mS29"/>
</dbReference>
<accession>A0A2A6CIL2</accession>
<dbReference type="InterPro" id="IPR011989">
    <property type="entry name" value="ARM-like"/>
</dbReference>
<dbReference type="SUPFAM" id="SSF48371">
    <property type="entry name" value="ARM repeat"/>
    <property type="match status" value="1"/>
</dbReference>
<comment type="cofactor">
    <cofactor evidence="10">
        <name>Fe(2+)</name>
        <dbReference type="ChEBI" id="CHEBI:29033"/>
    </cofactor>
    <text evidence="10">Binds 2 Fe(2+) ions per subunit.</text>
</comment>
<evidence type="ECO:0000256" key="7">
    <source>
        <dbReference type="ARBA" id="ARBA00023033"/>
    </source>
</evidence>
<dbReference type="Pfam" id="PF03130">
    <property type="entry name" value="HEAT_PBS"/>
    <property type="match status" value="1"/>
</dbReference>
<evidence type="ECO:0000256" key="8">
    <source>
        <dbReference type="ARBA" id="ARBA00023256"/>
    </source>
</evidence>
<dbReference type="InterPro" id="IPR008092">
    <property type="entry name" value="Ribosomal_mS29_met"/>
</dbReference>
<feature type="binding site" evidence="10">
    <location>
        <position position="92"/>
    </location>
    <ligand>
        <name>Fe cation</name>
        <dbReference type="ChEBI" id="CHEBI:24875"/>
        <label>1</label>
    </ligand>
</feature>
<keyword evidence="3 10" id="KW-0479">Metal-binding</keyword>
<evidence type="ECO:0000313" key="11">
    <source>
        <dbReference type="EnsemblMetazoa" id="PPA25247.1"/>
    </source>
</evidence>
<dbReference type="InterPro" id="IPR004155">
    <property type="entry name" value="PBS_lyase_HEAT"/>
</dbReference>
<dbReference type="GO" id="GO:0019135">
    <property type="term" value="F:deoxyhypusine monooxygenase activity"/>
    <property type="evidence" value="ECO:0000318"/>
    <property type="project" value="GO_Central"/>
</dbReference>
<keyword evidence="6 10" id="KW-0408">Iron</keyword>
<comment type="function">
    <text evidence="9">Catalyzes the hydroxylation of the N(6)-(4-aminobutyl)-L-lysine intermediate produced by deoxyhypusine synthase/DHPS on a critical lysine of the eukaryotic translation initiation factor 5A/eIF-5A. This is the second step of the post-translational modification of that lysine into an unusual amino acid residue named hypusine. Hypusination is unique to mature eIF-5A factor and is essential for its function.</text>
</comment>
<evidence type="ECO:0000256" key="4">
    <source>
        <dbReference type="ARBA" id="ARBA00022737"/>
    </source>
</evidence>
<keyword evidence="4" id="KW-0677">Repeat</keyword>
<organism evidence="11 12">
    <name type="scientific">Pristionchus pacificus</name>
    <name type="common">Parasitic nematode worm</name>
    <dbReference type="NCBI Taxonomy" id="54126"/>
    <lineage>
        <taxon>Eukaryota</taxon>
        <taxon>Metazoa</taxon>
        <taxon>Ecdysozoa</taxon>
        <taxon>Nematoda</taxon>
        <taxon>Chromadorea</taxon>
        <taxon>Rhabditida</taxon>
        <taxon>Rhabditina</taxon>
        <taxon>Diplogasteromorpha</taxon>
        <taxon>Diplogasteroidea</taxon>
        <taxon>Neodiplogasteridae</taxon>
        <taxon>Pristionchus</taxon>
    </lineage>
</organism>
<dbReference type="Pfam" id="PF13646">
    <property type="entry name" value="HEAT_2"/>
    <property type="match status" value="1"/>
</dbReference>
<comment type="pathway">
    <text evidence="2 10">Protein modification; eIF5A hypusination.</text>
</comment>
<feature type="binding site" evidence="10">
    <location>
        <position position="243"/>
    </location>
    <ligand>
        <name>Fe cation</name>
        <dbReference type="ChEBI" id="CHEBI:24875"/>
        <label>2</label>
    </ligand>
</feature>
<dbReference type="GO" id="GO:0006915">
    <property type="term" value="P:apoptotic process"/>
    <property type="evidence" value="ECO:0007669"/>
    <property type="project" value="InterPro"/>
</dbReference>
<dbReference type="HAMAP" id="MF_03101">
    <property type="entry name" value="Deoxyhypusine_hydroxylase"/>
    <property type="match status" value="1"/>
</dbReference>